<keyword evidence="3" id="KW-0949">S-adenosyl-L-methionine</keyword>
<dbReference type="InterPro" id="IPR039262">
    <property type="entry name" value="DTWD2/TAPT"/>
</dbReference>
<dbReference type="EC" id="2.5.1.25" evidence="1"/>
<sequence length="224" mass="25425">MSRYCLQCGKAKLACICQWITPIFAQTQLVILQHPSETKRPMGSAKILTLSLKDCLCFVGEDFSKHPQLNTLLSEPNVNTAVLYPSDSSLAIEDWLLLLGQSRMLSKQDKQSPAQMTGTEQSVTKQRLILLDGTWKKAYKMWQLSSNLHHLTKVQLSADVMGNYRIRKAPSSQHLSTLEAGCYALQVLEPYIDFSSLIYCFEKMVDFHIAQMPDGVFERNYLNK</sequence>
<dbReference type="GO" id="GO:0016432">
    <property type="term" value="F:tRNA-uridine aminocarboxypropyltransferase activity"/>
    <property type="evidence" value="ECO:0007669"/>
    <property type="project" value="UniProtKB-EC"/>
</dbReference>
<keyword evidence="4" id="KW-0819">tRNA processing</keyword>
<dbReference type="Pfam" id="PF03942">
    <property type="entry name" value="DTW"/>
    <property type="match status" value="1"/>
</dbReference>
<evidence type="ECO:0000256" key="3">
    <source>
        <dbReference type="ARBA" id="ARBA00022691"/>
    </source>
</evidence>
<name>A0A5Q0TH63_9VIBR</name>
<evidence type="ECO:0000256" key="5">
    <source>
        <dbReference type="ARBA" id="ARBA00034489"/>
    </source>
</evidence>
<gene>
    <name evidence="7" type="ORF">GFB47_07400</name>
</gene>
<evidence type="ECO:0000259" key="6">
    <source>
        <dbReference type="SMART" id="SM01144"/>
    </source>
</evidence>
<organism evidence="7 8">
    <name type="scientific">Vibrio algicola</name>
    <dbReference type="NCBI Taxonomy" id="2662262"/>
    <lineage>
        <taxon>Bacteria</taxon>
        <taxon>Pseudomonadati</taxon>
        <taxon>Pseudomonadota</taxon>
        <taxon>Gammaproteobacteria</taxon>
        <taxon>Vibrionales</taxon>
        <taxon>Vibrionaceae</taxon>
        <taxon>Vibrio</taxon>
    </lineage>
</organism>
<dbReference type="SMART" id="SM01144">
    <property type="entry name" value="DTW"/>
    <property type="match status" value="1"/>
</dbReference>
<dbReference type="Proteomes" id="UP000348942">
    <property type="component" value="Chromosome 1"/>
</dbReference>
<reference evidence="7 8" key="1">
    <citation type="submission" date="2019-10" db="EMBL/GenBank/DDBJ databases">
        <title>Vibrio sp. nov., isolated from Coralline algae surface.</title>
        <authorList>
            <person name="Geng Y."/>
            <person name="Zhang X."/>
        </authorList>
    </citation>
    <scope>NUCLEOTIDE SEQUENCE [LARGE SCALE GENOMIC DNA]</scope>
    <source>
        <strain evidence="7 8">SM1977</strain>
    </source>
</reference>
<comment type="similarity">
    <text evidence="5">Belongs to the TDD superfamily. DTWD2 family.</text>
</comment>
<evidence type="ECO:0000256" key="2">
    <source>
        <dbReference type="ARBA" id="ARBA00022679"/>
    </source>
</evidence>
<dbReference type="PANTHER" id="PTHR21392">
    <property type="entry name" value="TRNA-URIDINE AMINOCARBOXYPROPYLTRANSFERASE 2"/>
    <property type="match status" value="1"/>
</dbReference>
<dbReference type="InterPro" id="IPR005636">
    <property type="entry name" value="DTW"/>
</dbReference>
<proteinExistence type="inferred from homology"/>
<evidence type="ECO:0000313" key="8">
    <source>
        <dbReference type="Proteomes" id="UP000348942"/>
    </source>
</evidence>
<keyword evidence="8" id="KW-1185">Reference proteome</keyword>
<protein>
    <recommendedName>
        <fullName evidence="1">tRNA-uridine aminocarboxypropyltransferase</fullName>
        <ecNumber evidence="1">2.5.1.25</ecNumber>
    </recommendedName>
</protein>
<dbReference type="RefSeq" id="WP_153447404.1">
    <property type="nucleotide sequence ID" value="NZ_CP045699.1"/>
</dbReference>
<evidence type="ECO:0000256" key="1">
    <source>
        <dbReference type="ARBA" id="ARBA00012386"/>
    </source>
</evidence>
<evidence type="ECO:0000256" key="4">
    <source>
        <dbReference type="ARBA" id="ARBA00022694"/>
    </source>
</evidence>
<dbReference type="AlphaFoldDB" id="A0A5Q0TH63"/>
<dbReference type="GO" id="GO:0008033">
    <property type="term" value="P:tRNA processing"/>
    <property type="evidence" value="ECO:0007669"/>
    <property type="project" value="UniProtKB-KW"/>
</dbReference>
<keyword evidence="2" id="KW-0808">Transferase</keyword>
<dbReference type="EMBL" id="CP045699">
    <property type="protein sequence ID" value="QGA65255.1"/>
    <property type="molecule type" value="Genomic_DNA"/>
</dbReference>
<evidence type="ECO:0000313" key="7">
    <source>
        <dbReference type="EMBL" id="QGA65255.1"/>
    </source>
</evidence>
<dbReference type="PANTHER" id="PTHR21392:SF0">
    <property type="entry name" value="TRNA-URIDINE AMINOCARBOXYPROPYLTRANSFERASE 2"/>
    <property type="match status" value="1"/>
</dbReference>
<accession>A0A5Q0TH63</accession>
<feature type="domain" description="DTW" evidence="6">
    <location>
        <begin position="1"/>
        <end position="213"/>
    </location>
</feature>